<proteinExistence type="predicted"/>
<dbReference type="Proteomes" id="UP001489719">
    <property type="component" value="Unassembled WGS sequence"/>
</dbReference>
<accession>A0ACC3TJ70</accession>
<protein>
    <submittedName>
        <fullName evidence="1">NADP-dependent oxidoreductase domain-containing protein</fullName>
    </submittedName>
</protein>
<sequence>MVQKTFKIFNMVQKTFKIGDATVPSIGLGCMGISAFYSTELSKPDAHTLLSKAADIGCTFWDTSDAYLDNELVLGDWFRKTGRRSEIFLASKFGITTTPQGRVIRGEPEYVKEACDRSLKRLGVENIDLYYQHRVDKNTPIEYTVGAMAELVNEGKVKYLGLSECSASTLRRAYKVHPIAAVQIEYSPFALDAETNGLLDACKELGVAVVAYSPLGRGFLTGLYKSIEDFPEGDFRRTQPRFLGDNFDNNIKLVDALTAVAAIKGVTASQLALAWVVSQGGIPIPGTTKIERLEENFKALNVEITPDEARDIREAVIAANVTGDRYAGPFMSFCYADSPELPESK</sequence>
<keyword evidence="2" id="KW-1185">Reference proteome</keyword>
<reference evidence="2" key="1">
    <citation type="journal article" date="2024" name="Front. Bioeng. Biotechnol.">
        <title>Genome-scale model development and genomic sequencing of the oleaginous clade Lipomyces.</title>
        <authorList>
            <person name="Czajka J.J."/>
            <person name="Han Y."/>
            <person name="Kim J."/>
            <person name="Mondo S.J."/>
            <person name="Hofstad B.A."/>
            <person name="Robles A."/>
            <person name="Haridas S."/>
            <person name="Riley R."/>
            <person name="LaButti K."/>
            <person name="Pangilinan J."/>
            <person name="Andreopoulos W."/>
            <person name="Lipzen A."/>
            <person name="Yan J."/>
            <person name="Wang M."/>
            <person name="Ng V."/>
            <person name="Grigoriev I.V."/>
            <person name="Spatafora J.W."/>
            <person name="Magnuson J.K."/>
            <person name="Baker S.E."/>
            <person name="Pomraning K.R."/>
        </authorList>
    </citation>
    <scope>NUCLEOTIDE SEQUENCE [LARGE SCALE GENOMIC DNA]</scope>
    <source>
        <strain evidence="2">CBS 10300</strain>
    </source>
</reference>
<evidence type="ECO:0000313" key="1">
    <source>
        <dbReference type="EMBL" id="KAK9320932.1"/>
    </source>
</evidence>
<organism evidence="1 2">
    <name type="scientific">Lipomyces orientalis</name>
    <dbReference type="NCBI Taxonomy" id="1233043"/>
    <lineage>
        <taxon>Eukaryota</taxon>
        <taxon>Fungi</taxon>
        <taxon>Dikarya</taxon>
        <taxon>Ascomycota</taxon>
        <taxon>Saccharomycotina</taxon>
        <taxon>Lipomycetes</taxon>
        <taxon>Lipomycetales</taxon>
        <taxon>Lipomycetaceae</taxon>
        <taxon>Lipomyces</taxon>
    </lineage>
</organism>
<dbReference type="EMBL" id="MU970112">
    <property type="protein sequence ID" value="KAK9320932.1"/>
    <property type="molecule type" value="Genomic_DNA"/>
</dbReference>
<evidence type="ECO:0000313" key="2">
    <source>
        <dbReference type="Proteomes" id="UP001489719"/>
    </source>
</evidence>
<name>A0ACC3TJ70_9ASCO</name>
<gene>
    <name evidence="1" type="ORF">V1517DRAFT_189659</name>
</gene>
<comment type="caution">
    <text evidence="1">The sequence shown here is derived from an EMBL/GenBank/DDBJ whole genome shotgun (WGS) entry which is preliminary data.</text>
</comment>